<protein>
    <submittedName>
        <fullName evidence="2">Uncharacterized protein</fullName>
    </submittedName>
</protein>
<accession>A0AAD7K8W3</accession>
<gene>
    <name evidence="2" type="ORF">DFH07DRAFT_949908</name>
</gene>
<feature type="compositionally biased region" description="Pro residues" evidence="1">
    <location>
        <begin position="462"/>
        <end position="481"/>
    </location>
</feature>
<name>A0AAD7K8W3_9AGAR</name>
<dbReference type="AlphaFoldDB" id="A0AAD7K8W3"/>
<reference evidence="2" key="1">
    <citation type="submission" date="2023-03" db="EMBL/GenBank/DDBJ databases">
        <title>Massive genome expansion in bonnet fungi (Mycena s.s.) driven by repeated elements and novel gene families across ecological guilds.</title>
        <authorList>
            <consortium name="Lawrence Berkeley National Laboratory"/>
            <person name="Harder C.B."/>
            <person name="Miyauchi S."/>
            <person name="Viragh M."/>
            <person name="Kuo A."/>
            <person name="Thoen E."/>
            <person name="Andreopoulos B."/>
            <person name="Lu D."/>
            <person name="Skrede I."/>
            <person name="Drula E."/>
            <person name="Henrissat B."/>
            <person name="Morin E."/>
            <person name="Kohler A."/>
            <person name="Barry K."/>
            <person name="LaButti K."/>
            <person name="Morin E."/>
            <person name="Salamov A."/>
            <person name="Lipzen A."/>
            <person name="Mereny Z."/>
            <person name="Hegedus B."/>
            <person name="Baldrian P."/>
            <person name="Stursova M."/>
            <person name="Weitz H."/>
            <person name="Taylor A."/>
            <person name="Grigoriev I.V."/>
            <person name="Nagy L.G."/>
            <person name="Martin F."/>
            <person name="Kauserud H."/>
        </authorList>
    </citation>
    <scope>NUCLEOTIDE SEQUENCE</scope>
    <source>
        <strain evidence="2">CBHHK188m</strain>
    </source>
</reference>
<organism evidence="2 3">
    <name type="scientific">Mycena maculata</name>
    <dbReference type="NCBI Taxonomy" id="230809"/>
    <lineage>
        <taxon>Eukaryota</taxon>
        <taxon>Fungi</taxon>
        <taxon>Dikarya</taxon>
        <taxon>Basidiomycota</taxon>
        <taxon>Agaricomycotina</taxon>
        <taxon>Agaricomycetes</taxon>
        <taxon>Agaricomycetidae</taxon>
        <taxon>Agaricales</taxon>
        <taxon>Marasmiineae</taxon>
        <taxon>Mycenaceae</taxon>
        <taxon>Mycena</taxon>
    </lineage>
</organism>
<evidence type="ECO:0000256" key="1">
    <source>
        <dbReference type="SAM" id="MobiDB-lite"/>
    </source>
</evidence>
<evidence type="ECO:0000313" key="2">
    <source>
        <dbReference type="EMBL" id="KAJ7780680.1"/>
    </source>
</evidence>
<feature type="compositionally biased region" description="Basic and acidic residues" evidence="1">
    <location>
        <begin position="1"/>
        <end position="18"/>
    </location>
</feature>
<feature type="region of interest" description="Disordered" evidence="1">
    <location>
        <begin position="1"/>
        <end position="34"/>
    </location>
</feature>
<comment type="caution">
    <text evidence="2">The sequence shown here is derived from an EMBL/GenBank/DDBJ whole genome shotgun (WGS) entry which is preliminary data.</text>
</comment>
<feature type="region of interest" description="Disordered" evidence="1">
    <location>
        <begin position="415"/>
        <end position="490"/>
    </location>
</feature>
<evidence type="ECO:0000313" key="3">
    <source>
        <dbReference type="Proteomes" id="UP001215280"/>
    </source>
</evidence>
<dbReference type="Proteomes" id="UP001215280">
    <property type="component" value="Unassembled WGS sequence"/>
</dbReference>
<feature type="compositionally biased region" description="Pro residues" evidence="1">
    <location>
        <begin position="431"/>
        <end position="442"/>
    </location>
</feature>
<proteinExistence type="predicted"/>
<feature type="compositionally biased region" description="Polar residues" evidence="1">
    <location>
        <begin position="19"/>
        <end position="34"/>
    </location>
</feature>
<dbReference type="EMBL" id="JARJLG010000005">
    <property type="protein sequence ID" value="KAJ7780680.1"/>
    <property type="molecule type" value="Genomic_DNA"/>
</dbReference>
<keyword evidence="3" id="KW-1185">Reference proteome</keyword>
<sequence>MDNHQEHQETRPDTEPQKDGQTTVTPETNRTTDTLVVNPGDVLLGELVPNPDNIPITPAVVVRAKKVVHEQVKWSHKKKDAPKKPGKESWVWGTKLRFFSRYKDTYLVACQHKKADERSKLTGALYTKLAKLYVIKYGYDLADNKDLDVDTEDPPDDAADVMLNEVLPNGEAERRSTYKQVLCGRISQWFRRQYGGLLKEDKAVFAELFTGVLDAAPPKPQQPQILHYYSHKFYESRVKEHFPERFMEAKRCAELDGKDEPKAIAVQNILTQEKWEEELSAFREEVEAARKREYKLAVKNWEATLNDISTQTAEEFDSTLKNATFYLQLFLNAIQERFGMCASLLLAGPIGSRGGVVGIQSVHAGRTWGPVELDWPQFDSAGFAEVEASMIAFAKEHFTEADCRARAVVGSTKGKELRVAPTDPLTNAAPNPSPTSTIPPPGASTSSAPGTSPVLILSPSAPTSPAPSEPTSPAPGTPAPSDPDGEGNEIVPMDEDAAAAAEIEKQINALWKRKDCGEWTPGLVLAEEGWARGRKWGPAWASLVSLFLDFEKVWGFDDAGGKIETKGQPKAVKDWLGRGRRWDQ</sequence>
<feature type="compositionally biased region" description="Low complexity" evidence="1">
    <location>
        <begin position="443"/>
        <end position="461"/>
    </location>
</feature>